<dbReference type="Gene3D" id="3.40.50.2300">
    <property type="match status" value="1"/>
</dbReference>
<evidence type="ECO:0000259" key="5">
    <source>
        <dbReference type="PROSITE" id="PS50930"/>
    </source>
</evidence>
<comment type="caution">
    <text evidence="6">The sequence shown here is derived from an EMBL/GenBank/DDBJ whole genome shotgun (WGS) entry which is preliminary data.</text>
</comment>
<dbReference type="SUPFAM" id="SSF52172">
    <property type="entry name" value="CheY-like"/>
    <property type="match status" value="1"/>
</dbReference>
<dbReference type="Gene3D" id="2.40.50.1020">
    <property type="entry name" value="LytTr DNA-binding domain"/>
    <property type="match status" value="1"/>
</dbReference>
<dbReference type="PROSITE" id="PS50110">
    <property type="entry name" value="RESPONSE_REGULATORY"/>
    <property type="match status" value="1"/>
</dbReference>
<reference evidence="6" key="2">
    <citation type="submission" date="2021-04" db="EMBL/GenBank/DDBJ databases">
        <authorList>
            <person name="Gilroy R."/>
        </authorList>
    </citation>
    <scope>NUCLEOTIDE SEQUENCE</scope>
    <source>
        <strain evidence="6">ChiGjej1B1-1692</strain>
    </source>
</reference>
<name>A0A9D2SZJ6_9FIRM</name>
<dbReference type="InterPro" id="IPR046947">
    <property type="entry name" value="LytR-like"/>
</dbReference>
<dbReference type="InterPro" id="IPR001789">
    <property type="entry name" value="Sig_transdc_resp-reg_receiver"/>
</dbReference>
<comment type="function">
    <text evidence="2">May play the central regulatory role in sporulation. It may be an element of the effector pathway responsible for the activation of sporulation genes in response to nutritional stress. Spo0A may act in concert with spo0H (a sigma factor) to control the expression of some genes that are critical to the sporulation process.</text>
</comment>
<accession>A0A9D2SZJ6</accession>
<keyword evidence="3" id="KW-0597">Phosphoprotein</keyword>
<dbReference type="GO" id="GO:0000156">
    <property type="term" value="F:phosphorelay response regulator activity"/>
    <property type="evidence" value="ECO:0007669"/>
    <property type="project" value="InterPro"/>
</dbReference>
<feature type="domain" description="Response regulatory" evidence="4">
    <location>
        <begin position="3"/>
        <end position="121"/>
    </location>
</feature>
<dbReference type="Pfam" id="PF04397">
    <property type="entry name" value="LytTR"/>
    <property type="match status" value="1"/>
</dbReference>
<dbReference type="PANTHER" id="PTHR37299:SF1">
    <property type="entry name" value="STAGE 0 SPORULATION PROTEIN A HOMOLOG"/>
    <property type="match status" value="1"/>
</dbReference>
<dbReference type="PROSITE" id="PS50930">
    <property type="entry name" value="HTH_LYTTR"/>
    <property type="match status" value="1"/>
</dbReference>
<dbReference type="SMART" id="SM00448">
    <property type="entry name" value="REC"/>
    <property type="match status" value="1"/>
</dbReference>
<proteinExistence type="predicted"/>
<feature type="domain" description="HTH LytTR-type" evidence="5">
    <location>
        <begin position="137"/>
        <end position="229"/>
    </location>
</feature>
<evidence type="ECO:0000313" key="6">
    <source>
        <dbReference type="EMBL" id="HJC39675.1"/>
    </source>
</evidence>
<dbReference type="InterPro" id="IPR007492">
    <property type="entry name" value="LytTR_DNA-bd_dom"/>
</dbReference>
<dbReference type="GO" id="GO:0003677">
    <property type="term" value="F:DNA binding"/>
    <property type="evidence" value="ECO:0007669"/>
    <property type="project" value="UniProtKB-KW"/>
</dbReference>
<evidence type="ECO:0000256" key="3">
    <source>
        <dbReference type="PROSITE-ProRule" id="PRU00169"/>
    </source>
</evidence>
<dbReference type="EMBL" id="DWWK01000191">
    <property type="protein sequence ID" value="HJC39675.1"/>
    <property type="molecule type" value="Genomic_DNA"/>
</dbReference>
<dbReference type="PANTHER" id="PTHR37299">
    <property type="entry name" value="TRANSCRIPTIONAL REGULATOR-RELATED"/>
    <property type="match status" value="1"/>
</dbReference>
<feature type="modified residue" description="4-aspartylphosphate" evidence="3">
    <location>
        <position position="58"/>
    </location>
</feature>
<evidence type="ECO:0000313" key="7">
    <source>
        <dbReference type="Proteomes" id="UP000823894"/>
    </source>
</evidence>
<evidence type="ECO:0000259" key="4">
    <source>
        <dbReference type="PROSITE" id="PS50110"/>
    </source>
</evidence>
<dbReference type="Proteomes" id="UP000823894">
    <property type="component" value="Unassembled WGS sequence"/>
</dbReference>
<dbReference type="InterPro" id="IPR011006">
    <property type="entry name" value="CheY-like_superfamily"/>
</dbReference>
<protein>
    <recommendedName>
        <fullName evidence="1">Stage 0 sporulation protein A homolog</fullName>
    </recommendedName>
</protein>
<keyword evidence="6" id="KW-0238">DNA-binding</keyword>
<dbReference type="AlphaFoldDB" id="A0A9D2SZJ6"/>
<dbReference type="SMART" id="SM00850">
    <property type="entry name" value="LytTR"/>
    <property type="match status" value="1"/>
</dbReference>
<gene>
    <name evidence="6" type="ORF">H9757_11540</name>
</gene>
<sequence>MLQLAVCDDERVFRSDLRKILGTELELCGIDYHISEFTSGEELIAGLEKADCQILFLDIEMKGIDGVEAARRLRETKRQMEIVFVTSYADFVFQGYEVRALNYILKPYEPEKIAAVLHTALEALDIEAEKYYVIDQRGGSIRVPLSSVKYFSSDRRTVHAVTTEQEYTFYEKLSDLETELPDTFVRIHNRYLVHLKYLDAVRQNTAVVDGEELPVSRSCKSGLSIAFAKYMLH</sequence>
<organism evidence="6 7">
    <name type="scientific">Candidatus Mediterraneibacter faecigallinarum</name>
    <dbReference type="NCBI Taxonomy" id="2838669"/>
    <lineage>
        <taxon>Bacteria</taxon>
        <taxon>Bacillati</taxon>
        <taxon>Bacillota</taxon>
        <taxon>Clostridia</taxon>
        <taxon>Lachnospirales</taxon>
        <taxon>Lachnospiraceae</taxon>
        <taxon>Mediterraneibacter</taxon>
    </lineage>
</organism>
<evidence type="ECO:0000256" key="2">
    <source>
        <dbReference type="ARBA" id="ARBA00024867"/>
    </source>
</evidence>
<dbReference type="Pfam" id="PF00072">
    <property type="entry name" value="Response_reg"/>
    <property type="match status" value="1"/>
</dbReference>
<reference evidence="6" key="1">
    <citation type="journal article" date="2021" name="PeerJ">
        <title>Extensive microbial diversity within the chicken gut microbiome revealed by metagenomics and culture.</title>
        <authorList>
            <person name="Gilroy R."/>
            <person name="Ravi A."/>
            <person name="Getino M."/>
            <person name="Pursley I."/>
            <person name="Horton D.L."/>
            <person name="Alikhan N.F."/>
            <person name="Baker D."/>
            <person name="Gharbi K."/>
            <person name="Hall N."/>
            <person name="Watson M."/>
            <person name="Adriaenssens E.M."/>
            <person name="Foster-Nyarko E."/>
            <person name="Jarju S."/>
            <person name="Secka A."/>
            <person name="Antonio M."/>
            <person name="Oren A."/>
            <person name="Chaudhuri R.R."/>
            <person name="La Ragione R."/>
            <person name="Hildebrand F."/>
            <person name="Pallen M.J."/>
        </authorList>
    </citation>
    <scope>NUCLEOTIDE SEQUENCE</scope>
    <source>
        <strain evidence="6">ChiGjej1B1-1692</strain>
    </source>
</reference>
<evidence type="ECO:0000256" key="1">
    <source>
        <dbReference type="ARBA" id="ARBA00018672"/>
    </source>
</evidence>